<sequence length="63" mass="7040">MGEKYENIDELSGPDYEKKEPTPYLYDAPSGEPHVGKHQSGVGGPSDRNYNNVGLMEKEKKID</sequence>
<proteinExistence type="predicted"/>
<name>A0AAW5C015_9FIRM</name>
<reference evidence="2" key="1">
    <citation type="submission" date="2022-01" db="EMBL/GenBank/DDBJ databases">
        <title>Collection of gut derived symbiotic bacterial strains cultured from healthy donors.</title>
        <authorList>
            <person name="Lin H."/>
            <person name="Kohout C."/>
            <person name="Waligurski E."/>
            <person name="Pamer E.G."/>
        </authorList>
    </citation>
    <scope>NUCLEOTIDE SEQUENCE</scope>
    <source>
        <strain evidence="2">DFI.6.55</strain>
    </source>
</reference>
<protein>
    <submittedName>
        <fullName evidence="2">Uncharacterized protein</fullName>
    </submittedName>
</protein>
<dbReference type="EMBL" id="JAKNGE010000011">
    <property type="protein sequence ID" value="MCG4745891.1"/>
    <property type="molecule type" value="Genomic_DNA"/>
</dbReference>
<dbReference type="AlphaFoldDB" id="A0AAW5C015"/>
<gene>
    <name evidence="2" type="ORF">L0N08_10750</name>
</gene>
<comment type="caution">
    <text evidence="2">The sequence shown here is derived from an EMBL/GenBank/DDBJ whole genome shotgun (WGS) entry which is preliminary data.</text>
</comment>
<evidence type="ECO:0000256" key="1">
    <source>
        <dbReference type="SAM" id="MobiDB-lite"/>
    </source>
</evidence>
<organism evidence="2 3">
    <name type="scientific">Enterocloster aldenensis</name>
    <dbReference type="NCBI Taxonomy" id="358742"/>
    <lineage>
        <taxon>Bacteria</taxon>
        <taxon>Bacillati</taxon>
        <taxon>Bacillota</taxon>
        <taxon>Clostridia</taxon>
        <taxon>Lachnospirales</taxon>
        <taxon>Lachnospiraceae</taxon>
        <taxon>Enterocloster</taxon>
    </lineage>
</organism>
<accession>A0AAW5C015</accession>
<feature type="region of interest" description="Disordered" evidence="1">
    <location>
        <begin position="1"/>
        <end position="63"/>
    </location>
</feature>
<evidence type="ECO:0000313" key="3">
    <source>
        <dbReference type="Proteomes" id="UP001299608"/>
    </source>
</evidence>
<evidence type="ECO:0000313" key="2">
    <source>
        <dbReference type="EMBL" id="MCG4745891.1"/>
    </source>
</evidence>
<dbReference type="Proteomes" id="UP001299608">
    <property type="component" value="Unassembled WGS sequence"/>
</dbReference>
<dbReference type="RefSeq" id="WP_238053584.1">
    <property type="nucleotide sequence ID" value="NZ_JAKNGE010000011.1"/>
</dbReference>